<keyword evidence="1" id="KW-1188">Viral release from host cell</keyword>
<keyword evidence="5" id="KW-1185">Reference proteome</keyword>
<accession>A0A2T5UQZ4</accession>
<sequence length="778" mass="79919">MGLLKSTLRIGLDDRLSGKGKGLLGTLNRLSAAGSRFNNRMAGPAAASAIGGYARRLVALGGAYIGFRNTLGAAFDFEDKFAEVRKVIDTTPAGLDQLRKQILKMSTTLSGISAGGLTEIMAEAGQAGIAVERLARFTEFTAKATVAFDMAASDAGNIFAKLGNVYSLNQEKFEHLANTTNFLSNSMAAKASEILNFTNRAAGAADTLNLLPDQMAAVGAAMTAAGIVTETAARGMNAFANKMVKGGPKVERAFKMVGLSFKQWSKLKKENGPAALMALFEALNKDPDGAKAIQDLVGQDFSDDFGKLMKNPKLLAQAFRLAGDEAKIAGSVQAEYANKVATDIGRIRRLGNHLRAIGIQLGSIMAGPLGAGAERLSGIFDTLDQRVTVFDKIKAGLDGLGAGLGFKDGAGMLSSLGDWLEGGIFGNVATFEADTDRLGQISLKFKEIGENFRAAFDALAGGKGAVEVLSGVGEGISGMGSVMSIGGAIVLGLTAVKLLKLAGALVTFGLGSRLVRWTVIAAGLSQLGKAGAEMSAVDWAVAAGGIAMMTGELISLAKAGGKAYRAVKWILRGEAAAGAAGVAGGVAGKVAKGGMLARLGRIAKHPLALGAVAAAWALSNQTDKSKNKDLIGEVHRRNRRASSRMHLAPGGDYTLGSFGGFRASGKGADTKGGFVKAPLAFRRSEAAVSGLPSSHQSSLSGGRPGPADISLSGQSIEALLRPKGTQDVRVMNPPPALSVPVSVTVHATTNADPAAIGEEAGKAVGEAVGNALREAYTD</sequence>
<reference evidence="4 5" key="1">
    <citation type="submission" date="2018-04" db="EMBL/GenBank/DDBJ databases">
        <title>Genomic Encyclopedia of Archaeal and Bacterial Type Strains, Phase II (KMG-II): from individual species to whole genera.</title>
        <authorList>
            <person name="Goeker M."/>
        </authorList>
    </citation>
    <scope>NUCLEOTIDE SEQUENCE [LARGE SCALE GENOMIC DNA]</scope>
    <source>
        <strain evidence="4 5">DSM 23382</strain>
    </source>
</reference>
<dbReference type="PANTHER" id="PTHR37813:SF1">
    <property type="entry name" value="FELS-2 PROPHAGE PROTEIN"/>
    <property type="match status" value="1"/>
</dbReference>
<dbReference type="AlphaFoldDB" id="A0A2T5UQZ4"/>
<feature type="region of interest" description="Disordered" evidence="2">
    <location>
        <begin position="688"/>
        <end position="707"/>
    </location>
</feature>
<dbReference type="InterPro" id="IPR010090">
    <property type="entry name" value="Phage_tape_meas"/>
</dbReference>
<dbReference type="PANTHER" id="PTHR37813">
    <property type="entry name" value="FELS-2 PROPHAGE PROTEIN"/>
    <property type="match status" value="1"/>
</dbReference>
<dbReference type="EMBL" id="QAYG01000015">
    <property type="protein sequence ID" value="PTW53929.1"/>
    <property type="molecule type" value="Genomic_DNA"/>
</dbReference>
<organism evidence="4 5">
    <name type="scientific">Breoghania corrubedonensis</name>
    <dbReference type="NCBI Taxonomy" id="665038"/>
    <lineage>
        <taxon>Bacteria</taxon>
        <taxon>Pseudomonadati</taxon>
        <taxon>Pseudomonadota</taxon>
        <taxon>Alphaproteobacteria</taxon>
        <taxon>Hyphomicrobiales</taxon>
        <taxon>Stappiaceae</taxon>
        <taxon>Breoghania</taxon>
    </lineage>
</organism>
<feature type="compositionally biased region" description="Low complexity" evidence="2">
    <location>
        <begin position="689"/>
        <end position="701"/>
    </location>
</feature>
<evidence type="ECO:0000256" key="2">
    <source>
        <dbReference type="SAM" id="MobiDB-lite"/>
    </source>
</evidence>
<dbReference type="Proteomes" id="UP000244081">
    <property type="component" value="Unassembled WGS sequence"/>
</dbReference>
<dbReference type="Pfam" id="PF10145">
    <property type="entry name" value="PhageMin_Tail"/>
    <property type="match status" value="1"/>
</dbReference>
<protein>
    <submittedName>
        <fullName evidence="4">TP901 family phage tail tape measure protein</fullName>
    </submittedName>
</protein>
<evidence type="ECO:0000313" key="5">
    <source>
        <dbReference type="Proteomes" id="UP000244081"/>
    </source>
</evidence>
<gene>
    <name evidence="4" type="ORF">C8N35_11549</name>
</gene>
<evidence type="ECO:0000259" key="3">
    <source>
        <dbReference type="Pfam" id="PF10145"/>
    </source>
</evidence>
<dbReference type="RefSeq" id="WP_107992061.1">
    <property type="nucleotide sequence ID" value="NZ_QAYG01000015.1"/>
</dbReference>
<evidence type="ECO:0000313" key="4">
    <source>
        <dbReference type="EMBL" id="PTW53929.1"/>
    </source>
</evidence>
<proteinExistence type="predicted"/>
<comment type="caution">
    <text evidence="4">The sequence shown here is derived from an EMBL/GenBank/DDBJ whole genome shotgun (WGS) entry which is preliminary data.</text>
</comment>
<dbReference type="OrthoDB" id="8429573at2"/>
<feature type="domain" description="Phage tail tape measure protein" evidence="3">
    <location>
        <begin position="99"/>
        <end position="297"/>
    </location>
</feature>
<dbReference type="NCBIfam" id="TIGR01760">
    <property type="entry name" value="tape_meas_TP901"/>
    <property type="match status" value="1"/>
</dbReference>
<evidence type="ECO:0000256" key="1">
    <source>
        <dbReference type="ARBA" id="ARBA00022612"/>
    </source>
</evidence>
<name>A0A2T5UQZ4_9HYPH</name>